<dbReference type="KEGG" id="pfp:PFL1_03403"/>
<dbReference type="EMBL" id="KE361632">
    <property type="protein sequence ID" value="EPQ29115.1"/>
    <property type="molecule type" value="Genomic_DNA"/>
</dbReference>
<dbReference type="GO" id="GO:0016747">
    <property type="term" value="F:acyltransferase activity, transferring groups other than amino-acyl groups"/>
    <property type="evidence" value="ECO:0007669"/>
    <property type="project" value="InterPro"/>
</dbReference>
<evidence type="ECO:0000259" key="1">
    <source>
        <dbReference type="Pfam" id="PF13302"/>
    </source>
</evidence>
<evidence type="ECO:0000313" key="3">
    <source>
        <dbReference type="Proteomes" id="UP000053664"/>
    </source>
</evidence>
<dbReference type="InterPro" id="IPR000182">
    <property type="entry name" value="GNAT_dom"/>
</dbReference>
<dbReference type="OrthoDB" id="10593711at2759"/>
<dbReference type="AlphaFoldDB" id="A0A061HAR4"/>
<organism evidence="2 3">
    <name type="scientific">Pseudozyma flocculosa PF-1</name>
    <dbReference type="NCBI Taxonomy" id="1277687"/>
    <lineage>
        <taxon>Eukaryota</taxon>
        <taxon>Fungi</taxon>
        <taxon>Dikarya</taxon>
        <taxon>Basidiomycota</taxon>
        <taxon>Ustilaginomycotina</taxon>
        <taxon>Ustilaginomycetes</taxon>
        <taxon>Ustilaginales</taxon>
        <taxon>Ustilaginaceae</taxon>
        <taxon>Pseudozyma</taxon>
    </lineage>
</organism>
<feature type="domain" description="N-acetyltransferase" evidence="1">
    <location>
        <begin position="51"/>
        <end position="225"/>
    </location>
</feature>
<reference evidence="2 3" key="1">
    <citation type="journal article" date="2013" name="Plant Cell">
        <title>The transition from a phytopathogenic smut ancestor to an anamorphic biocontrol agent deciphered by comparative whole-genome analysis.</title>
        <authorList>
            <person name="Lefebvre F."/>
            <person name="Joly D.L."/>
            <person name="Labbe C."/>
            <person name="Teichmann B."/>
            <person name="Linning R."/>
            <person name="Belzile F."/>
            <person name="Bakkeren G."/>
            <person name="Belanger R.R."/>
        </authorList>
    </citation>
    <scope>NUCLEOTIDE SEQUENCE [LARGE SCALE GENOMIC DNA]</scope>
    <source>
        <strain evidence="2 3">PF-1</strain>
    </source>
</reference>
<dbReference type="HOGENOM" id="CLU_459354_0_0_1"/>
<dbReference type="PANTHER" id="PTHR43792">
    <property type="entry name" value="GNAT FAMILY, PUTATIVE (AFU_ORTHOLOGUE AFUA_3G00765)-RELATED-RELATED"/>
    <property type="match status" value="1"/>
</dbReference>
<accession>A0A061HAR4</accession>
<dbReference type="InterPro" id="IPR051531">
    <property type="entry name" value="N-acetyltransferase"/>
</dbReference>
<sequence>MTVTDAATSAATLADLEDLPPDLSPGLSAIRLLWSRWPRASNGGNDDAHHIYLRPPRRSDLQAVWDIHSDPRVHRFNPNGPDSWKGAKDRLAGWLHDWHQRGTGYMAVVQRGPLAAAAKSQSDLYTERIVGFTGVRFFDLPNQFVPQSSPLIADTSLRHVRDGKERILNIYYRFSPLVAGQGIAYHAVRLVILNALRSWPDHQLAIMTPPDNRPSRTLAERLGFRPVRQTTWSGIPHVDYRLFDAERDAFLRRIQDDASAASSPIVPLLLRRLGPNDVESQMQIMQTAFFEQIRPLFTEVPLDEPVPAPIFDQWIVYQRCRIRALLEEEALAQGVRTISVIRLDQLPAADTYQDAGEVQPHIIGLVTYELPEQHAASQDVDARYSHLSRDEVRATWDRAKQQLTRDPFPCGNAAGFDAIKARMAAYRLDEMGEAPHYSLRLFCFRPDCRSQGVGKTVLEWLMYSACGEVGGDRGYYPRVPAVEQHEGTVLGATALSEPGSDVPRLPMSISEERQNERGRLPWYLDATTPAMPFYRRFGFGDTAMVERHGPVGFLTPQQSSYLHDKYGDGSEDGARTIDQLSMRLNPMVYRPPGH</sequence>
<dbReference type="Pfam" id="PF13302">
    <property type="entry name" value="Acetyltransf_3"/>
    <property type="match status" value="1"/>
</dbReference>
<gene>
    <name evidence="2" type="ORF">PFL1_03403</name>
</gene>
<name>A0A061HAR4_9BASI</name>
<dbReference type="PANTHER" id="PTHR43792:SF1">
    <property type="entry name" value="N-ACETYLTRANSFERASE DOMAIN-CONTAINING PROTEIN"/>
    <property type="match status" value="1"/>
</dbReference>
<protein>
    <recommendedName>
        <fullName evidence="1">N-acetyltransferase domain-containing protein</fullName>
    </recommendedName>
</protein>
<proteinExistence type="predicted"/>
<evidence type="ECO:0000313" key="2">
    <source>
        <dbReference type="EMBL" id="EPQ29115.1"/>
    </source>
</evidence>
<dbReference type="RefSeq" id="XP_007879111.1">
    <property type="nucleotide sequence ID" value="XM_007880920.1"/>
</dbReference>
<dbReference type="GeneID" id="19317513"/>
<dbReference type="InterPro" id="IPR016181">
    <property type="entry name" value="Acyl_CoA_acyltransferase"/>
</dbReference>
<dbReference type="SUPFAM" id="SSF55729">
    <property type="entry name" value="Acyl-CoA N-acyltransferases (Nat)"/>
    <property type="match status" value="2"/>
</dbReference>
<dbReference type="Gene3D" id="3.40.630.30">
    <property type="match status" value="2"/>
</dbReference>
<dbReference type="Proteomes" id="UP000053664">
    <property type="component" value="Unassembled WGS sequence"/>
</dbReference>